<dbReference type="Gene3D" id="3.10.620.30">
    <property type="match status" value="1"/>
</dbReference>
<keyword evidence="2" id="KW-1133">Transmembrane helix</keyword>
<proteinExistence type="predicted"/>
<feature type="domain" description="C2" evidence="3">
    <location>
        <begin position="217"/>
        <end position="350"/>
    </location>
</feature>
<dbReference type="EMBL" id="JAPDFW010000070">
    <property type="protein sequence ID" value="KAJ5074351.1"/>
    <property type="molecule type" value="Genomic_DNA"/>
</dbReference>
<dbReference type="Pfam" id="PF00168">
    <property type="entry name" value="C2"/>
    <property type="match status" value="3"/>
</dbReference>
<dbReference type="AlphaFoldDB" id="A0A9Q0RBM0"/>
<dbReference type="InterPro" id="IPR052299">
    <property type="entry name" value="CEP76"/>
</dbReference>
<feature type="domain" description="C2" evidence="3">
    <location>
        <begin position="377"/>
        <end position="505"/>
    </location>
</feature>
<accession>A0A9Q0RBM0</accession>
<dbReference type="Pfam" id="PF24652">
    <property type="entry name" value="CEP76_C"/>
    <property type="match status" value="1"/>
</dbReference>
<feature type="region of interest" description="Disordered" evidence="1">
    <location>
        <begin position="736"/>
        <end position="756"/>
    </location>
</feature>
<feature type="compositionally biased region" description="Basic and acidic residues" evidence="1">
    <location>
        <begin position="10"/>
        <end position="42"/>
    </location>
</feature>
<feature type="compositionally biased region" description="Basic and acidic residues" evidence="1">
    <location>
        <begin position="49"/>
        <end position="66"/>
    </location>
</feature>
<evidence type="ECO:0000313" key="4">
    <source>
        <dbReference type="EMBL" id="KAJ5074351.1"/>
    </source>
</evidence>
<dbReference type="PANTHER" id="PTHR46436:SF2">
    <property type="entry name" value="CHROMOSOME UNDETERMINED SCAFFOLD_119, WHOLE GENOME SHOTGUN SEQUENCE"/>
    <property type="match status" value="1"/>
</dbReference>
<reference evidence="4" key="1">
    <citation type="submission" date="2022-10" db="EMBL/GenBank/DDBJ databases">
        <title>Novel sulphate-reducing endosymbionts in the free-living metamonad Anaeramoeba.</title>
        <authorList>
            <person name="Jerlstrom-Hultqvist J."/>
            <person name="Cepicka I."/>
            <person name="Gallot-Lavallee L."/>
            <person name="Salas-Leiva D."/>
            <person name="Curtis B.A."/>
            <person name="Zahonova K."/>
            <person name="Pipaliya S."/>
            <person name="Dacks J."/>
            <person name="Roger A.J."/>
        </authorList>
    </citation>
    <scope>NUCLEOTIDE SEQUENCE</scope>
    <source>
        <strain evidence="4">BMAN</strain>
    </source>
</reference>
<dbReference type="CDD" id="cd00030">
    <property type="entry name" value="C2"/>
    <property type="match status" value="2"/>
</dbReference>
<comment type="caution">
    <text evidence="4">The sequence shown here is derived from an EMBL/GenBank/DDBJ whole genome shotgun (WGS) entry which is preliminary data.</text>
</comment>
<keyword evidence="5" id="KW-1185">Reference proteome</keyword>
<dbReference type="Gene3D" id="2.60.40.150">
    <property type="entry name" value="C2 domain"/>
    <property type="match status" value="2"/>
</dbReference>
<feature type="transmembrane region" description="Helical" evidence="2">
    <location>
        <begin position="1007"/>
        <end position="1029"/>
    </location>
</feature>
<sequence length="1036" mass="119179">MAESNSELSLDEKSDGKEIEMDNDNNENKDQINNDQPHETTHDQSLINSDKKDKDKDKKDKDKNENEELSQTVKLIENPEQIRHKFKLRIDKITFRGCQIDNPRLRFILGGNFKIVDKRHLGGQIEKTGKLGKKFTTGKSPNYNGGSGSFSNTFTTKRKFSYQELKEQNLTIELFDKSCCGFKSKNHGDVKINLEKLANGNIQQTVKTEIHEKNSHKTTCEISFLCYFQEIFTFNLHFYCWRGRNLIAADSDGTSDPYVHMKISKTFSNFFKKGGVFGRKCSSKPDFNTLQPYWDDVGRVSYYGIRSELENEDLICTVYDWNRIEKDKVIGHSEIEMRGFADTGVLQGALYLKTGEQEGETNPSNVKDAGYIDGLVECEDIPPHCQYGDIIMLKPGRPYLAVEVLRGSNLNSTDANGFTDAYVVVEWDGFRQRTKVVERSLNPQFMETLYFPVKLPFMSEAGLVKKGSIKITVLDQDEKGDDFLGVAYISLKSIAHGVTEKYDPHDGTNVQKETRVYTASLQLVFNGELTEQYLETRSWFQPALPNDFKLENADLFGIKTPLEEKYRKREQEWKKFIPKTHLEAVEYPISGTDENFCEHFIPTYMQPILLPHELRDKQEIIRTVKCIPFENDEETFNGRDDVWCSPNFFLDLKKGSAEEHAMLIVNMLLGLGLKAYFCYGKTYSGDPHTWVMTLASNGSVSFYETSTGKEYVLKDQWGGYKDSEQSLYDALATDTDLDQPKKPLSKQNDELELDSDVDEPVKKKIQTNTNLPEIEVLTENREKLPYMNLSIVSDNTNLWANIQPSLDPCKIDYDLSDRSKWLPFIESVDEEVKPFAEPSRIRPKVPAGRIDLMAYQLQSEIVAAYKNWRHGNHMRTYFHPKLPGVMKHLLYYYEMQALGKLDSSGHKDLLIWKGKLTAAAPVGYSFVGVPLNFNYTDNKKIIKFLFEKFDYHTEVNPDVCFACSVYIKSYFNSVCSVWVFIAKMVPKPKEKKKEETKKEETKKKTKTITIIITIIITITITIKMIKMIMMMNLNWI</sequence>
<evidence type="ECO:0000313" key="5">
    <source>
        <dbReference type="Proteomes" id="UP001149090"/>
    </source>
</evidence>
<dbReference type="SMART" id="SM00239">
    <property type="entry name" value="C2"/>
    <property type="match status" value="2"/>
</dbReference>
<keyword evidence="2" id="KW-0472">Membrane</keyword>
<dbReference type="PROSITE" id="PS50004">
    <property type="entry name" value="C2"/>
    <property type="match status" value="2"/>
</dbReference>
<evidence type="ECO:0000256" key="1">
    <source>
        <dbReference type="SAM" id="MobiDB-lite"/>
    </source>
</evidence>
<keyword evidence="2" id="KW-0812">Transmembrane</keyword>
<dbReference type="OMA" id="VECEDIP"/>
<dbReference type="InterPro" id="IPR000008">
    <property type="entry name" value="C2_dom"/>
</dbReference>
<name>A0A9Q0RBM0_ANAIG</name>
<dbReference type="PANTHER" id="PTHR46436">
    <property type="entry name" value="CENTROSOMAL PROTEIN OF 76 KDA"/>
    <property type="match status" value="1"/>
</dbReference>
<dbReference type="InterPro" id="IPR056290">
    <property type="entry name" value="CEPT76/DRC7_peptidase-like_dom"/>
</dbReference>
<dbReference type="OrthoDB" id="67700at2759"/>
<evidence type="ECO:0000259" key="3">
    <source>
        <dbReference type="PROSITE" id="PS50004"/>
    </source>
</evidence>
<dbReference type="Proteomes" id="UP001149090">
    <property type="component" value="Unassembled WGS sequence"/>
</dbReference>
<dbReference type="InterPro" id="IPR035892">
    <property type="entry name" value="C2_domain_sf"/>
</dbReference>
<dbReference type="Pfam" id="PF24656">
    <property type="entry name" value="CEPT76_peptidase"/>
    <property type="match status" value="2"/>
</dbReference>
<dbReference type="InterPro" id="IPR056288">
    <property type="entry name" value="CEP76_C"/>
</dbReference>
<organism evidence="4 5">
    <name type="scientific">Anaeramoeba ignava</name>
    <name type="common">Anaerobic marine amoeba</name>
    <dbReference type="NCBI Taxonomy" id="1746090"/>
    <lineage>
        <taxon>Eukaryota</taxon>
        <taxon>Metamonada</taxon>
        <taxon>Anaeramoebidae</taxon>
        <taxon>Anaeramoeba</taxon>
    </lineage>
</organism>
<dbReference type="SUPFAM" id="SSF49562">
    <property type="entry name" value="C2 domain (Calcium/lipid-binding domain, CaLB)"/>
    <property type="match status" value="2"/>
</dbReference>
<feature type="region of interest" description="Disordered" evidence="1">
    <location>
        <begin position="1"/>
        <end position="72"/>
    </location>
</feature>
<evidence type="ECO:0000256" key="2">
    <source>
        <dbReference type="SAM" id="Phobius"/>
    </source>
</evidence>
<gene>
    <name evidence="4" type="ORF">M0811_00980</name>
</gene>
<protein>
    <submittedName>
        <fullName evidence="4">Centrosomal protein of 76 kDa</fullName>
    </submittedName>
</protein>